<sequence length="198" mass="21450">MTPGFENLLKRLKSLPGVGHRSAERIALHLLVEKPEGLDALIDILRTAGTSARACSICGNLSEDETCSICGDEDREDGKVCVVERVPDLFAIERSGAYRGRYHVLHGKLSPIRGIGPEKLNFSSLRTRIEKGEVNELILAIANDIEGEATCHYLSEEIVGAGDVQVSRIGFGIPSGSGVTYADEVTLRSALEARRDFS</sequence>
<gene>
    <name evidence="8" type="ORF">METZ01_LOCUS188304</name>
</gene>
<evidence type="ECO:0000259" key="7">
    <source>
        <dbReference type="PROSITE" id="PS50880"/>
    </source>
</evidence>
<dbReference type="PANTHER" id="PTHR30446:SF0">
    <property type="entry name" value="RECOMBINATION PROTEIN RECR"/>
    <property type="match status" value="1"/>
</dbReference>
<evidence type="ECO:0000256" key="1">
    <source>
        <dbReference type="ARBA" id="ARBA00022723"/>
    </source>
</evidence>
<evidence type="ECO:0000256" key="6">
    <source>
        <dbReference type="ARBA" id="ARBA00023204"/>
    </source>
</evidence>
<dbReference type="EMBL" id="UINC01038434">
    <property type="protein sequence ID" value="SVB35450.1"/>
    <property type="molecule type" value="Genomic_DNA"/>
</dbReference>
<evidence type="ECO:0000256" key="3">
    <source>
        <dbReference type="ARBA" id="ARBA00022771"/>
    </source>
</evidence>
<dbReference type="Pfam" id="PF02132">
    <property type="entry name" value="RecR_ZnF"/>
    <property type="match status" value="1"/>
</dbReference>
<dbReference type="InterPro" id="IPR000093">
    <property type="entry name" value="DNA_Rcmb_RecR"/>
</dbReference>
<dbReference type="NCBIfam" id="TIGR00615">
    <property type="entry name" value="recR"/>
    <property type="match status" value="1"/>
</dbReference>
<dbReference type="SUPFAM" id="SSF111304">
    <property type="entry name" value="Recombination protein RecR"/>
    <property type="match status" value="1"/>
</dbReference>
<dbReference type="Pfam" id="PF21175">
    <property type="entry name" value="RecR_C"/>
    <property type="match status" value="1"/>
</dbReference>
<evidence type="ECO:0000256" key="5">
    <source>
        <dbReference type="ARBA" id="ARBA00023172"/>
    </source>
</evidence>
<keyword evidence="2" id="KW-0227">DNA damage</keyword>
<name>A0A382DAK5_9ZZZZ</name>
<dbReference type="Pfam" id="PF21176">
    <property type="entry name" value="RecR_HhH"/>
    <property type="match status" value="1"/>
</dbReference>
<keyword evidence="4" id="KW-0862">Zinc</keyword>
<reference evidence="8" key="1">
    <citation type="submission" date="2018-05" db="EMBL/GenBank/DDBJ databases">
        <authorList>
            <person name="Lanie J.A."/>
            <person name="Ng W.-L."/>
            <person name="Kazmierczak K.M."/>
            <person name="Andrzejewski T.M."/>
            <person name="Davidsen T.M."/>
            <person name="Wayne K.J."/>
            <person name="Tettelin H."/>
            <person name="Glass J.I."/>
            <person name="Rusch D."/>
            <person name="Podicherti R."/>
            <person name="Tsui H.-C.T."/>
            <person name="Winkler M.E."/>
        </authorList>
    </citation>
    <scope>NUCLEOTIDE SEQUENCE</scope>
</reference>
<dbReference type="InterPro" id="IPR015967">
    <property type="entry name" value="Rcmb_RecR_Znf"/>
</dbReference>
<dbReference type="HAMAP" id="MF_00017">
    <property type="entry name" value="RecR"/>
    <property type="match status" value="1"/>
</dbReference>
<keyword evidence="3" id="KW-0863">Zinc-finger</keyword>
<keyword evidence="6" id="KW-0234">DNA repair</keyword>
<dbReference type="InterPro" id="IPR023627">
    <property type="entry name" value="Rcmb_RecR"/>
</dbReference>
<keyword evidence="1" id="KW-0479">Metal-binding</keyword>
<dbReference type="CDD" id="cd01025">
    <property type="entry name" value="TOPRIM_recR"/>
    <property type="match status" value="1"/>
</dbReference>
<accession>A0A382DAK5</accession>
<dbReference type="InterPro" id="IPR006171">
    <property type="entry name" value="TOPRIM_dom"/>
</dbReference>
<evidence type="ECO:0000313" key="8">
    <source>
        <dbReference type="EMBL" id="SVB35450.1"/>
    </source>
</evidence>
<proteinExistence type="inferred from homology"/>
<dbReference type="Gene3D" id="1.10.8.420">
    <property type="entry name" value="RecR Domain 1"/>
    <property type="match status" value="1"/>
</dbReference>
<organism evidence="8">
    <name type="scientific">marine metagenome</name>
    <dbReference type="NCBI Taxonomy" id="408172"/>
    <lineage>
        <taxon>unclassified sequences</taxon>
        <taxon>metagenomes</taxon>
        <taxon>ecological metagenomes</taxon>
    </lineage>
</organism>
<dbReference type="PROSITE" id="PS50880">
    <property type="entry name" value="TOPRIM"/>
    <property type="match status" value="1"/>
</dbReference>
<evidence type="ECO:0000256" key="2">
    <source>
        <dbReference type="ARBA" id="ARBA00022763"/>
    </source>
</evidence>
<evidence type="ECO:0000256" key="4">
    <source>
        <dbReference type="ARBA" id="ARBA00022833"/>
    </source>
</evidence>
<dbReference type="Gene3D" id="3.40.1360.10">
    <property type="match status" value="1"/>
</dbReference>
<dbReference type="GO" id="GO:0003677">
    <property type="term" value="F:DNA binding"/>
    <property type="evidence" value="ECO:0007669"/>
    <property type="project" value="InterPro"/>
</dbReference>
<dbReference type="SMART" id="SM00493">
    <property type="entry name" value="TOPRIM"/>
    <property type="match status" value="1"/>
</dbReference>
<dbReference type="GO" id="GO:0008270">
    <property type="term" value="F:zinc ion binding"/>
    <property type="evidence" value="ECO:0007669"/>
    <property type="project" value="UniProtKB-KW"/>
</dbReference>
<dbReference type="AlphaFoldDB" id="A0A382DAK5"/>
<dbReference type="GO" id="GO:0006281">
    <property type="term" value="P:DNA repair"/>
    <property type="evidence" value="ECO:0007669"/>
    <property type="project" value="UniProtKB-KW"/>
</dbReference>
<keyword evidence="5" id="KW-0233">DNA recombination</keyword>
<protein>
    <recommendedName>
        <fullName evidence="7">Toprim domain-containing protein</fullName>
    </recommendedName>
</protein>
<dbReference type="InterPro" id="IPR034137">
    <property type="entry name" value="TOPRIM_RecR"/>
</dbReference>
<dbReference type="Gene3D" id="3.30.60.80">
    <property type="match status" value="1"/>
</dbReference>
<feature type="domain" description="Toprim" evidence="7">
    <location>
        <begin position="78"/>
        <end position="174"/>
    </location>
</feature>
<dbReference type="Pfam" id="PF13662">
    <property type="entry name" value="Toprim_4"/>
    <property type="match status" value="1"/>
</dbReference>
<dbReference type="PANTHER" id="PTHR30446">
    <property type="entry name" value="RECOMBINATION PROTEIN RECR"/>
    <property type="match status" value="1"/>
</dbReference>
<dbReference type="GO" id="GO:0006310">
    <property type="term" value="P:DNA recombination"/>
    <property type="evidence" value="ECO:0007669"/>
    <property type="project" value="UniProtKB-KW"/>
</dbReference>